<dbReference type="Gene3D" id="1.10.510.10">
    <property type="entry name" value="Transferase(Phosphotransferase) domain 1"/>
    <property type="match status" value="1"/>
</dbReference>
<evidence type="ECO:0000256" key="2">
    <source>
        <dbReference type="ARBA" id="ARBA00004370"/>
    </source>
</evidence>
<keyword evidence="28" id="KW-1185">Reference proteome</keyword>
<dbReference type="InterPro" id="IPR020454">
    <property type="entry name" value="DAG/PE-bd"/>
</dbReference>
<dbReference type="CDD" id="cd01239">
    <property type="entry name" value="PH_PKD"/>
    <property type="match status" value="1"/>
</dbReference>
<dbReference type="SUPFAM" id="SSF56112">
    <property type="entry name" value="Protein kinase-like (PK-like)"/>
    <property type="match status" value="1"/>
</dbReference>
<comment type="cofactor">
    <cofactor evidence="1 19">
        <name>Mg(2+)</name>
        <dbReference type="ChEBI" id="CHEBI:18420"/>
    </cofactor>
</comment>
<dbReference type="InterPro" id="IPR017441">
    <property type="entry name" value="Protein_kinase_ATP_BS"/>
</dbReference>
<evidence type="ECO:0000256" key="15">
    <source>
        <dbReference type="ARBA" id="ARBA00022840"/>
    </source>
</evidence>
<dbReference type="GO" id="GO:0008270">
    <property type="term" value="F:zinc ion binding"/>
    <property type="evidence" value="ECO:0007669"/>
    <property type="project" value="UniProtKB-KW"/>
</dbReference>
<evidence type="ECO:0000256" key="23">
    <source>
        <dbReference type="SAM" id="MobiDB-lite"/>
    </source>
</evidence>
<evidence type="ECO:0000256" key="19">
    <source>
        <dbReference type="PIRNR" id="PIRNR000552"/>
    </source>
</evidence>
<reference evidence="27" key="3">
    <citation type="submission" date="2025-09" db="UniProtKB">
        <authorList>
            <consortium name="Ensembl"/>
        </authorList>
    </citation>
    <scope>IDENTIFICATION</scope>
</reference>
<dbReference type="PROSITE" id="PS50011">
    <property type="entry name" value="PROTEIN_KINASE_DOM"/>
    <property type="match status" value="1"/>
</dbReference>
<dbReference type="PIRSF" id="PIRSF000552">
    <property type="entry name" value="PKC_mu_nu_D2"/>
    <property type="match status" value="1"/>
</dbReference>
<dbReference type="SUPFAM" id="SSF57889">
    <property type="entry name" value="Cysteine-rich domain"/>
    <property type="match status" value="2"/>
</dbReference>
<proteinExistence type="inferred from homology"/>
<comment type="activity regulation">
    <text evidence="19">Activated by DAG and phorbol esters.</text>
</comment>
<dbReference type="InterPro" id="IPR057764">
    <property type="entry name" value="Ubiquitin_PRKD1-3_N"/>
</dbReference>
<dbReference type="PROSITE" id="PS00108">
    <property type="entry name" value="PROTEIN_KINASE_ST"/>
    <property type="match status" value="1"/>
</dbReference>
<keyword evidence="7" id="KW-0597">Phosphoprotein</keyword>
<keyword evidence="5 19" id="KW-0963">Cytoplasm</keyword>
<evidence type="ECO:0000256" key="1">
    <source>
        <dbReference type="ARBA" id="ARBA00001946"/>
    </source>
</evidence>
<feature type="region of interest" description="Disordered" evidence="23">
    <location>
        <begin position="214"/>
        <end position="234"/>
    </location>
</feature>
<dbReference type="Gene3D" id="2.30.29.30">
    <property type="entry name" value="Pleckstrin-homology domain (PH domain)/Phosphotyrosine-binding domain (PTB)"/>
    <property type="match status" value="1"/>
</dbReference>
<dbReference type="AlphaFoldDB" id="A0A665VMW9"/>
<dbReference type="PROSITE" id="PS50003">
    <property type="entry name" value="PH_DOMAIN"/>
    <property type="match status" value="1"/>
</dbReference>
<dbReference type="GO" id="GO:0035556">
    <property type="term" value="P:intracellular signal transduction"/>
    <property type="evidence" value="ECO:0007669"/>
    <property type="project" value="TreeGrafter"/>
</dbReference>
<comment type="catalytic activity">
    <reaction evidence="18 19">
        <text>L-threonyl-[protein] + ATP = O-phospho-L-threonyl-[protein] + ADP + H(+)</text>
        <dbReference type="Rhea" id="RHEA:46608"/>
        <dbReference type="Rhea" id="RHEA-COMP:11060"/>
        <dbReference type="Rhea" id="RHEA-COMP:11605"/>
        <dbReference type="ChEBI" id="CHEBI:15378"/>
        <dbReference type="ChEBI" id="CHEBI:30013"/>
        <dbReference type="ChEBI" id="CHEBI:30616"/>
        <dbReference type="ChEBI" id="CHEBI:61977"/>
        <dbReference type="ChEBI" id="CHEBI:456216"/>
        <dbReference type="EC" id="2.7.11.13"/>
    </reaction>
</comment>
<dbReference type="InterPro" id="IPR002219">
    <property type="entry name" value="PKC_DAG/PE"/>
</dbReference>
<dbReference type="Ensembl" id="ENSENLT00000034058.1">
    <property type="protein sequence ID" value="ENSENLP00000033125.1"/>
    <property type="gene ID" value="ENSENLG00000014003.1"/>
</dbReference>
<feature type="compositionally biased region" description="Polar residues" evidence="23">
    <location>
        <begin position="35"/>
        <end position="51"/>
    </location>
</feature>
<keyword evidence="14" id="KW-0862">Zinc</keyword>
<dbReference type="GO" id="GO:0005829">
    <property type="term" value="C:cytosol"/>
    <property type="evidence" value="ECO:0007669"/>
    <property type="project" value="TreeGrafter"/>
</dbReference>
<dbReference type="FunFam" id="2.30.29.30:FF:000056">
    <property type="entry name" value="Serine/threonine-protein kinase"/>
    <property type="match status" value="1"/>
</dbReference>
<evidence type="ECO:0000256" key="7">
    <source>
        <dbReference type="ARBA" id="ARBA00022553"/>
    </source>
</evidence>
<organism evidence="27 28">
    <name type="scientific">Echeneis naucrates</name>
    <name type="common">Live sharksucker</name>
    <dbReference type="NCBI Taxonomy" id="173247"/>
    <lineage>
        <taxon>Eukaryota</taxon>
        <taxon>Metazoa</taxon>
        <taxon>Chordata</taxon>
        <taxon>Craniata</taxon>
        <taxon>Vertebrata</taxon>
        <taxon>Euteleostomi</taxon>
        <taxon>Actinopterygii</taxon>
        <taxon>Neopterygii</taxon>
        <taxon>Teleostei</taxon>
        <taxon>Neoteleostei</taxon>
        <taxon>Acanthomorphata</taxon>
        <taxon>Carangaria</taxon>
        <taxon>Carangiformes</taxon>
        <taxon>Echeneidae</taxon>
        <taxon>Echeneis</taxon>
    </lineage>
</organism>
<dbReference type="GO" id="GO:0004697">
    <property type="term" value="F:diacylglycerol-dependent serine/threonine kinase activity"/>
    <property type="evidence" value="ECO:0007669"/>
    <property type="project" value="UniProtKB-EC"/>
</dbReference>
<evidence type="ECO:0000256" key="10">
    <source>
        <dbReference type="ARBA" id="ARBA00022737"/>
    </source>
</evidence>
<accession>A0A665VMW9</accession>
<feature type="domain" description="Phorbol-ester/DAG-type" evidence="26">
    <location>
        <begin position="150"/>
        <end position="200"/>
    </location>
</feature>
<dbReference type="Pfam" id="PF00169">
    <property type="entry name" value="PH"/>
    <property type="match status" value="1"/>
</dbReference>
<evidence type="ECO:0000256" key="16">
    <source>
        <dbReference type="ARBA" id="ARBA00022842"/>
    </source>
</evidence>
<dbReference type="Pfam" id="PF00130">
    <property type="entry name" value="C1_1"/>
    <property type="match status" value="2"/>
</dbReference>
<evidence type="ECO:0000256" key="11">
    <source>
        <dbReference type="ARBA" id="ARBA00022741"/>
    </source>
</evidence>
<feature type="domain" description="PH" evidence="24">
    <location>
        <begin position="363"/>
        <end position="479"/>
    </location>
</feature>
<dbReference type="InterPro" id="IPR011993">
    <property type="entry name" value="PH-like_dom_sf"/>
</dbReference>
<dbReference type="Gene3D" id="3.30.60.20">
    <property type="match status" value="2"/>
</dbReference>
<dbReference type="InterPro" id="IPR015727">
    <property type="entry name" value="Protein_Kinase_C_mu-related"/>
</dbReference>
<feature type="domain" description="Phorbol-ester/DAG-type" evidence="26">
    <location>
        <begin position="259"/>
        <end position="309"/>
    </location>
</feature>
<keyword evidence="11 19" id="KW-0547">Nucleotide-binding</keyword>
<dbReference type="PANTHER" id="PTHR22968">
    <property type="entry name" value="PROTEIN KINASE C, MU"/>
    <property type="match status" value="1"/>
</dbReference>
<reference evidence="27" key="1">
    <citation type="submission" date="2021-04" db="EMBL/GenBank/DDBJ databases">
        <authorList>
            <consortium name="Wellcome Sanger Institute Data Sharing"/>
        </authorList>
    </citation>
    <scope>NUCLEOTIDE SEQUENCE [LARGE SCALE GENOMIC DNA]</scope>
</reference>
<evidence type="ECO:0000259" key="24">
    <source>
        <dbReference type="PROSITE" id="PS50003"/>
    </source>
</evidence>
<evidence type="ECO:0000256" key="6">
    <source>
        <dbReference type="ARBA" id="ARBA00022527"/>
    </source>
</evidence>
<keyword evidence="8 19" id="KW-0808">Transferase</keyword>
<dbReference type="InterPro" id="IPR000719">
    <property type="entry name" value="Prot_kinase_dom"/>
</dbReference>
<dbReference type="SMART" id="SM00220">
    <property type="entry name" value="S_TKc"/>
    <property type="match status" value="1"/>
</dbReference>
<dbReference type="Pfam" id="PF25525">
    <property type="entry name" value="Ubiquitin_PRKD1_N"/>
    <property type="match status" value="1"/>
</dbReference>
<feature type="binding site" evidence="21 22">
    <location>
        <position position="541"/>
    </location>
    <ligand>
        <name>ATP</name>
        <dbReference type="ChEBI" id="CHEBI:30616"/>
    </ligand>
</feature>
<keyword evidence="10" id="KW-0677">Repeat</keyword>
<dbReference type="SMART" id="SM00233">
    <property type="entry name" value="PH"/>
    <property type="match status" value="1"/>
</dbReference>
<dbReference type="Proteomes" id="UP000472264">
    <property type="component" value="Chromosome 22"/>
</dbReference>
<dbReference type="EC" id="2.7.11.13" evidence="19"/>
<keyword evidence="15 19" id="KW-0067">ATP-binding</keyword>
<dbReference type="InterPro" id="IPR046349">
    <property type="entry name" value="C1-like_sf"/>
</dbReference>
<feature type="binding site" evidence="21">
    <location>
        <begin position="518"/>
        <end position="526"/>
    </location>
    <ligand>
        <name>ATP</name>
        <dbReference type="ChEBI" id="CHEBI:30616"/>
    </ligand>
</feature>
<dbReference type="Pfam" id="PF00069">
    <property type="entry name" value="Pkinase"/>
    <property type="match status" value="1"/>
</dbReference>
<evidence type="ECO:0000256" key="3">
    <source>
        <dbReference type="ARBA" id="ARBA00004496"/>
    </source>
</evidence>
<evidence type="ECO:0000256" key="8">
    <source>
        <dbReference type="ARBA" id="ARBA00022679"/>
    </source>
</evidence>
<protein>
    <recommendedName>
        <fullName evidence="19">Serine/threonine-protein kinase</fullName>
        <ecNumber evidence="19">2.7.11.13</ecNumber>
    </recommendedName>
</protein>
<evidence type="ECO:0000256" key="14">
    <source>
        <dbReference type="ARBA" id="ARBA00022833"/>
    </source>
</evidence>
<dbReference type="PRINTS" id="PR00008">
    <property type="entry name" value="DAGPEDOMAIN"/>
</dbReference>
<evidence type="ECO:0000256" key="18">
    <source>
        <dbReference type="ARBA" id="ARBA00047272"/>
    </source>
</evidence>
<dbReference type="FunFam" id="3.30.200.20:FF:000137">
    <property type="entry name" value="Serine/threonine-protein kinase"/>
    <property type="match status" value="1"/>
</dbReference>
<evidence type="ECO:0000256" key="5">
    <source>
        <dbReference type="ARBA" id="ARBA00022490"/>
    </source>
</evidence>
<evidence type="ECO:0000256" key="20">
    <source>
        <dbReference type="PIRSR" id="PIRSR000552-1"/>
    </source>
</evidence>
<feature type="region of interest" description="Disordered" evidence="23">
    <location>
        <begin position="25"/>
        <end position="51"/>
    </location>
</feature>
<evidence type="ECO:0000256" key="22">
    <source>
        <dbReference type="PROSITE-ProRule" id="PRU10141"/>
    </source>
</evidence>
<evidence type="ECO:0000259" key="26">
    <source>
        <dbReference type="PROSITE" id="PS50081"/>
    </source>
</evidence>
<comment type="similarity">
    <text evidence="4">Belongs to the protein kinase superfamily. CAMK Ser/Thr protein kinase family. PKD subfamily.</text>
</comment>
<reference evidence="27" key="2">
    <citation type="submission" date="2025-08" db="UniProtKB">
        <authorList>
            <consortium name="Ensembl"/>
        </authorList>
    </citation>
    <scope>IDENTIFICATION</scope>
</reference>
<evidence type="ECO:0000256" key="17">
    <source>
        <dbReference type="ARBA" id="ARBA00023136"/>
    </source>
</evidence>
<keyword evidence="17" id="KW-0472">Membrane</keyword>
<dbReference type="SUPFAM" id="SSF50729">
    <property type="entry name" value="PH domain-like"/>
    <property type="match status" value="1"/>
</dbReference>
<dbReference type="GO" id="GO:0005524">
    <property type="term" value="F:ATP binding"/>
    <property type="evidence" value="ECO:0007669"/>
    <property type="project" value="UniProtKB-UniRule"/>
</dbReference>
<name>A0A665VMW9_ECHNA</name>
<dbReference type="FunFam" id="1.10.510.10:FF:000151">
    <property type="entry name" value="Serine/threonine-protein kinase"/>
    <property type="match status" value="1"/>
</dbReference>
<evidence type="ECO:0000256" key="4">
    <source>
        <dbReference type="ARBA" id="ARBA00008582"/>
    </source>
</evidence>
<dbReference type="CDD" id="cd14082">
    <property type="entry name" value="STKc_PKD"/>
    <property type="match status" value="1"/>
</dbReference>
<dbReference type="InterPro" id="IPR008271">
    <property type="entry name" value="Ser/Thr_kinase_AS"/>
</dbReference>
<evidence type="ECO:0000256" key="9">
    <source>
        <dbReference type="ARBA" id="ARBA00022723"/>
    </source>
</evidence>
<keyword evidence="12" id="KW-0863">Zinc-finger</keyword>
<feature type="active site" description="Proton acceptor" evidence="20">
    <location>
        <position position="635"/>
    </location>
</feature>
<dbReference type="GO" id="GO:0016020">
    <property type="term" value="C:membrane"/>
    <property type="evidence" value="ECO:0007669"/>
    <property type="project" value="UniProtKB-SubCell"/>
</dbReference>
<evidence type="ECO:0000313" key="27">
    <source>
        <dbReference type="Ensembl" id="ENSENLP00000033125.1"/>
    </source>
</evidence>
<dbReference type="PROSITE" id="PS00107">
    <property type="entry name" value="PROTEIN_KINASE_ATP"/>
    <property type="match status" value="1"/>
</dbReference>
<dbReference type="FunFam" id="3.30.60.20:FF:000007">
    <property type="entry name" value="Serine/threonine-protein kinase"/>
    <property type="match status" value="1"/>
</dbReference>
<comment type="subcellular location">
    <subcellularLocation>
        <location evidence="3 19">Cytoplasm</location>
    </subcellularLocation>
    <subcellularLocation>
        <location evidence="2">Membrane</location>
    </subcellularLocation>
</comment>
<evidence type="ECO:0000259" key="25">
    <source>
        <dbReference type="PROSITE" id="PS50011"/>
    </source>
</evidence>
<evidence type="ECO:0000256" key="12">
    <source>
        <dbReference type="ARBA" id="ARBA00022771"/>
    </source>
</evidence>
<dbReference type="InterPro" id="IPR011009">
    <property type="entry name" value="Kinase-like_dom_sf"/>
</dbReference>
<feature type="domain" description="Protein kinase" evidence="25">
    <location>
        <begin position="512"/>
        <end position="768"/>
    </location>
</feature>
<dbReference type="InterPro" id="IPR001849">
    <property type="entry name" value="PH_domain"/>
</dbReference>
<keyword evidence="9 19" id="KW-0479">Metal-binding</keyword>
<dbReference type="FunFam" id="3.30.60.20:FF:000019">
    <property type="entry name" value="Serine/threonine-protein kinase"/>
    <property type="match status" value="1"/>
</dbReference>
<keyword evidence="16 19" id="KW-0460">Magnesium</keyword>
<gene>
    <name evidence="27" type="primary">prkd3</name>
</gene>
<evidence type="ECO:0000256" key="21">
    <source>
        <dbReference type="PIRSR" id="PIRSR000552-2"/>
    </source>
</evidence>
<keyword evidence="13 19" id="KW-0418">Kinase</keyword>
<dbReference type="PROSITE" id="PS00479">
    <property type="entry name" value="ZF_DAG_PE_1"/>
    <property type="match status" value="2"/>
</dbReference>
<dbReference type="PANTHER" id="PTHR22968:SF26">
    <property type="entry name" value="SERINE_THREONINE-PROTEIN KINASE D3"/>
    <property type="match status" value="1"/>
</dbReference>
<evidence type="ECO:0000313" key="28">
    <source>
        <dbReference type="Proteomes" id="UP000472264"/>
    </source>
</evidence>
<dbReference type="PROSITE" id="PS50081">
    <property type="entry name" value="ZF_DAG_PE_2"/>
    <property type="match status" value="2"/>
</dbReference>
<dbReference type="GO" id="GO:0007200">
    <property type="term" value="P:phospholipase C-activating G protein-coupled receptor signaling pathway"/>
    <property type="evidence" value="ECO:0007669"/>
    <property type="project" value="TreeGrafter"/>
</dbReference>
<evidence type="ECO:0000256" key="13">
    <source>
        <dbReference type="ARBA" id="ARBA00022777"/>
    </source>
</evidence>
<dbReference type="SMART" id="SM00109">
    <property type="entry name" value="C1"/>
    <property type="match status" value="2"/>
</dbReference>
<sequence length="829" mass="94155">MSASSPPSLPRAFLHSLYPHHPSLSTSPPGPLYTRLSNGSHSAPSPTNSRSSFHGVSFLLQIGLTRETVNLEASDLSLSSVKDLVCSIVDQKFPECGFFGMYDKILLFRHDLNDENILQRLTSAEDIHEGDLIEVVLSAQATVEDFQIRPHALFVHSYKAPTFCDYCGEMLWGLVRQGLKCEGCGLNYHKRCAFKIPNNCTGVRKRRLSNVSLPAPSLSVPRPAPAESRSHQEAGKRILSWSGRPIWMEKMVLGRVKVPHTFAIHTYTRPTICQYCKRLLKGLFRQGMQCKDCRFNCHKRCASKVPRDCLGEVDFNGDTTMDPMEQSRKSYFHLCVSSPSTSSNIPLMRVVQSIKHTKRRSSTVVKEGWMVHYTSRDNLRKRHYWRLDSKSLSLFQNDTGAKFYKEIPLSEILQVEQSRDFSNLAQGSNPHCFEIITATMVYYVGENNGSHYHSPALAASGVGMEVAQGWEKAIRQALMPVTPQPSVASATGQALSIRCKISFQDIASVYQIFSDEVLGSGQFGIVYGGKHRKSGRDVAIKVIDKMRFPTKQESQLRNEVAILQNLHHPGIVNLECMFETPERVFVVMEKLHGDMLEMILSSEKSKLPERITKFLVTQILVALRHLHFKNIVHCDLKPENVLLASAEPFPQVKLCDFGFARIIGEKSFRRSVVGTPAYLAPEVLRSKGYNRSLDMWSVGVIVYVSLSGTFPFNEDEEINDQIQNAAFMYPPTPWKDISTEATDLINNLLQVKMRKRYSVDKCLSHPWLQDYQTWLDLREFETRRGERYITHESDDARWEEYADEHKLLSRGFKSGENPDRNHSMILCYE</sequence>
<keyword evidence="6 19" id="KW-0723">Serine/threonine-protein kinase</keyword>